<comment type="catalytic activity">
    <reaction evidence="5">
        <text>N,N-dimethyl-1,4-phenylenediamine + anthranilate + 2 NAD(+) = 2-(4-dimethylaminophenyl)diazenylbenzoate + 2 NADH + 2 H(+)</text>
        <dbReference type="Rhea" id="RHEA:55872"/>
        <dbReference type="ChEBI" id="CHEBI:15378"/>
        <dbReference type="ChEBI" id="CHEBI:15783"/>
        <dbReference type="ChEBI" id="CHEBI:16567"/>
        <dbReference type="ChEBI" id="CHEBI:57540"/>
        <dbReference type="ChEBI" id="CHEBI:57945"/>
        <dbReference type="ChEBI" id="CHEBI:71579"/>
        <dbReference type="EC" id="1.7.1.17"/>
    </reaction>
    <physiologicalReaction direction="right-to-left" evidence="5">
        <dbReference type="Rhea" id="RHEA:55874"/>
    </physiologicalReaction>
</comment>
<dbReference type="RefSeq" id="WP_153811189.1">
    <property type="nucleotide sequence ID" value="NZ_BDCO01000002.1"/>
</dbReference>
<sequence length="202" mass="22053">MKTLLRIDASARRSESYSRRLGDHFETSWRSTYPEGVVLTRDLALDPPPHLTDETIRIFVGEGSVGGAAGADLSESLIDEMRKADEVLICSPIYNFGMPSTLKAYVDHVVRYGYTFTQDEKGFHGMLNTKAAWLLTAQGGMARFGVPDFQAPALGAVLKHMSVANIHHIALEGTVYPDGALGERLAGALAGIDRWFNLAEKA</sequence>
<dbReference type="STRING" id="690879.TSACC_272"/>
<dbReference type="InterPro" id="IPR029039">
    <property type="entry name" value="Flavoprotein-like_sf"/>
</dbReference>
<comment type="function">
    <text evidence="6">Quinone reductase that provides resistance to thiol-specific stress caused by electrophilic quinones.</text>
</comment>
<dbReference type="Gene3D" id="3.40.50.360">
    <property type="match status" value="1"/>
</dbReference>
<dbReference type="PANTHER" id="PTHR43741">
    <property type="entry name" value="FMN-DEPENDENT NADH-AZOREDUCTASE 1"/>
    <property type="match status" value="1"/>
</dbReference>
<comment type="catalytic activity">
    <reaction evidence="6">
        <text>2 a quinone + NADH + H(+) = 2 a 1,4-benzosemiquinone + NAD(+)</text>
        <dbReference type="Rhea" id="RHEA:65952"/>
        <dbReference type="ChEBI" id="CHEBI:15378"/>
        <dbReference type="ChEBI" id="CHEBI:57540"/>
        <dbReference type="ChEBI" id="CHEBI:57945"/>
        <dbReference type="ChEBI" id="CHEBI:132124"/>
        <dbReference type="ChEBI" id="CHEBI:134225"/>
    </reaction>
</comment>
<dbReference type="SUPFAM" id="SSF52218">
    <property type="entry name" value="Flavoproteins"/>
    <property type="match status" value="1"/>
</dbReference>
<comment type="caution">
    <text evidence="6">Lacks conserved residue(s) required for the propagation of feature annotation.</text>
</comment>
<evidence type="ECO:0000256" key="6">
    <source>
        <dbReference type="HAMAP-Rule" id="MF_01216"/>
    </source>
</evidence>
<dbReference type="HAMAP" id="MF_01216">
    <property type="entry name" value="Azoreductase_type1"/>
    <property type="match status" value="1"/>
</dbReference>
<protein>
    <recommendedName>
        <fullName evidence="6">FMN dependent NADH:quinone oxidoreductase</fullName>
        <ecNumber evidence="6">1.6.5.-</ecNumber>
    </recommendedName>
    <alternativeName>
        <fullName evidence="6">Azo-dye reductase</fullName>
    </alternativeName>
    <alternativeName>
        <fullName evidence="6">FMN-dependent NADH-azo compound oxidoreductase</fullName>
    </alternativeName>
    <alternativeName>
        <fullName evidence="6">FMN-dependent NADH-azoreductase</fullName>
        <ecNumber evidence="6">1.7.1.17</ecNumber>
    </alternativeName>
</protein>
<dbReference type="EMBL" id="BDCO01000002">
    <property type="protein sequence ID" value="GAT31678.1"/>
    <property type="molecule type" value="Genomic_DNA"/>
</dbReference>
<comment type="function">
    <text evidence="6">Also exhibits azoreductase activity. Catalyzes the reductive cleavage of the azo bond in aromatic azo compounds to the corresponding amines.</text>
</comment>
<accession>A0A146G4C0</accession>
<dbReference type="GO" id="GO:0009055">
    <property type="term" value="F:electron transfer activity"/>
    <property type="evidence" value="ECO:0007669"/>
    <property type="project" value="UniProtKB-UniRule"/>
</dbReference>
<dbReference type="AlphaFoldDB" id="A0A146G4C0"/>
<reference evidence="9" key="1">
    <citation type="journal article" date="2017" name="Genome Announc.">
        <title>Draft Genome Sequence of Terrimicrobium sacchariphilum NM-5T, a Facultative Anaerobic Soil Bacterium of the Class Spartobacteria.</title>
        <authorList>
            <person name="Qiu Y.L."/>
            <person name="Tourlousse D.M."/>
            <person name="Matsuura N."/>
            <person name="Ohashi A."/>
            <person name="Sekiguchi Y."/>
        </authorList>
    </citation>
    <scope>NUCLEOTIDE SEQUENCE [LARGE SCALE GENOMIC DNA]</scope>
    <source>
        <strain evidence="9">NM-5</strain>
    </source>
</reference>
<dbReference type="InParanoid" id="A0A146G4C0"/>
<evidence type="ECO:0000259" key="7">
    <source>
        <dbReference type="Pfam" id="PF02525"/>
    </source>
</evidence>
<evidence type="ECO:0000256" key="3">
    <source>
        <dbReference type="ARBA" id="ARBA00023002"/>
    </source>
</evidence>
<dbReference type="InterPro" id="IPR003680">
    <property type="entry name" value="Flavodoxin_fold"/>
</dbReference>
<comment type="similarity">
    <text evidence="6">Belongs to the azoreductase type 1 family.</text>
</comment>
<evidence type="ECO:0000256" key="1">
    <source>
        <dbReference type="ARBA" id="ARBA00022630"/>
    </source>
</evidence>
<proteinExistence type="inferred from homology"/>
<evidence type="ECO:0000313" key="8">
    <source>
        <dbReference type="EMBL" id="GAT31678.1"/>
    </source>
</evidence>
<dbReference type="EC" id="1.7.1.17" evidence="6"/>
<keyword evidence="2 6" id="KW-0288">FMN</keyword>
<dbReference type="OrthoDB" id="9787136at2"/>
<keyword evidence="9" id="KW-1185">Reference proteome</keyword>
<comment type="subunit">
    <text evidence="6">Homodimer.</text>
</comment>
<keyword evidence="3 6" id="KW-0560">Oxidoreductase</keyword>
<organism evidence="8 9">
    <name type="scientific">Terrimicrobium sacchariphilum</name>
    <dbReference type="NCBI Taxonomy" id="690879"/>
    <lineage>
        <taxon>Bacteria</taxon>
        <taxon>Pseudomonadati</taxon>
        <taxon>Verrucomicrobiota</taxon>
        <taxon>Terrimicrobiia</taxon>
        <taxon>Terrimicrobiales</taxon>
        <taxon>Terrimicrobiaceae</taxon>
        <taxon>Terrimicrobium</taxon>
    </lineage>
</organism>
<feature type="binding site" evidence="6">
    <location>
        <position position="10"/>
    </location>
    <ligand>
        <name>FMN</name>
        <dbReference type="ChEBI" id="CHEBI:58210"/>
    </ligand>
</feature>
<keyword evidence="4 6" id="KW-0520">NAD</keyword>
<comment type="caution">
    <text evidence="8">The sequence shown here is derived from an EMBL/GenBank/DDBJ whole genome shotgun (WGS) entry which is preliminary data.</text>
</comment>
<dbReference type="FunCoup" id="A0A146G4C0">
    <property type="interactions" value="56"/>
</dbReference>
<feature type="domain" description="Flavodoxin-like fold" evidence="7">
    <location>
        <begin position="3"/>
        <end position="179"/>
    </location>
</feature>
<keyword evidence="1 6" id="KW-0285">Flavoprotein</keyword>
<dbReference type="EC" id="1.6.5.-" evidence="6"/>
<evidence type="ECO:0000256" key="5">
    <source>
        <dbReference type="ARBA" id="ARBA00048542"/>
    </source>
</evidence>
<gene>
    <name evidence="6" type="primary">azoR</name>
    <name evidence="8" type="ORF">TSACC_272</name>
</gene>
<dbReference type="Proteomes" id="UP000076023">
    <property type="component" value="Unassembled WGS sequence"/>
</dbReference>
<evidence type="ECO:0000313" key="9">
    <source>
        <dbReference type="Proteomes" id="UP000076023"/>
    </source>
</evidence>
<dbReference type="PANTHER" id="PTHR43741:SF4">
    <property type="entry name" value="FMN-DEPENDENT NADH:QUINONE OXIDOREDUCTASE"/>
    <property type="match status" value="1"/>
</dbReference>
<comment type="cofactor">
    <cofactor evidence="6">
        <name>FMN</name>
        <dbReference type="ChEBI" id="CHEBI:58210"/>
    </cofactor>
    <text evidence="6">Binds 1 FMN per subunit.</text>
</comment>
<dbReference type="InterPro" id="IPR023048">
    <property type="entry name" value="NADH:quinone_OxRdtase_FMN_depd"/>
</dbReference>
<feature type="binding site" evidence="6">
    <location>
        <begin position="16"/>
        <end position="18"/>
    </location>
    <ligand>
        <name>FMN</name>
        <dbReference type="ChEBI" id="CHEBI:58210"/>
    </ligand>
</feature>
<dbReference type="GO" id="GO:0016655">
    <property type="term" value="F:oxidoreductase activity, acting on NAD(P)H, quinone or similar compound as acceptor"/>
    <property type="evidence" value="ECO:0007669"/>
    <property type="project" value="InterPro"/>
</dbReference>
<evidence type="ECO:0000256" key="2">
    <source>
        <dbReference type="ARBA" id="ARBA00022643"/>
    </source>
</evidence>
<dbReference type="Pfam" id="PF02525">
    <property type="entry name" value="Flavodoxin_2"/>
    <property type="match status" value="1"/>
</dbReference>
<dbReference type="InterPro" id="IPR050104">
    <property type="entry name" value="FMN-dep_NADH:Q_OxRdtase_AzoR1"/>
</dbReference>
<dbReference type="GO" id="GO:0016652">
    <property type="term" value="F:oxidoreductase activity, acting on NAD(P)H as acceptor"/>
    <property type="evidence" value="ECO:0007669"/>
    <property type="project" value="UniProtKB-UniRule"/>
</dbReference>
<dbReference type="GO" id="GO:0010181">
    <property type="term" value="F:FMN binding"/>
    <property type="evidence" value="ECO:0007669"/>
    <property type="project" value="UniProtKB-UniRule"/>
</dbReference>
<name>A0A146G4C0_TERSA</name>
<evidence type="ECO:0000256" key="4">
    <source>
        <dbReference type="ARBA" id="ARBA00023027"/>
    </source>
</evidence>